<evidence type="ECO:0000256" key="6">
    <source>
        <dbReference type="ARBA" id="ARBA00022786"/>
    </source>
</evidence>
<feature type="region of interest" description="Disordered" evidence="8">
    <location>
        <begin position="1"/>
        <end position="83"/>
    </location>
</feature>
<protein>
    <recommendedName>
        <fullName evidence="4">RING-type E3 ubiquitin transferase</fullName>
        <ecNumber evidence="4">2.3.2.27</ecNumber>
    </recommendedName>
</protein>
<dbReference type="EMBL" id="QWIN01001301">
    <property type="protein sequence ID" value="RMY42675.1"/>
    <property type="molecule type" value="Genomic_DNA"/>
</dbReference>
<dbReference type="GO" id="GO:0043161">
    <property type="term" value="P:proteasome-mediated ubiquitin-dependent protein catabolic process"/>
    <property type="evidence" value="ECO:0007669"/>
    <property type="project" value="TreeGrafter"/>
</dbReference>
<comment type="subcellular location">
    <subcellularLocation>
        <location evidence="2">Membrane</location>
    </subcellularLocation>
</comment>
<proteinExistence type="predicted"/>
<dbReference type="GO" id="GO:0005737">
    <property type="term" value="C:cytoplasm"/>
    <property type="evidence" value="ECO:0007669"/>
    <property type="project" value="TreeGrafter"/>
</dbReference>
<evidence type="ECO:0000256" key="7">
    <source>
        <dbReference type="ARBA" id="ARBA00023136"/>
    </source>
</evidence>
<dbReference type="InterPro" id="IPR051878">
    <property type="entry name" value="ZNRF_ubiq-protein_ligase"/>
</dbReference>
<sequence length="145" mass="15872">MAPPRPRRQVKEEDECPVCGEEMPPGEAVREAHVQECIAERFSSTPSSSARPPPATNPDALQPSGPSTPPAQRPRATSYRPRGMALYKANEKDCTTEDGEPQECVICFEEFQPGDEMGRMECNGGIPKGLAVAQPINYTNERITN</sequence>
<organism evidence="9 10">
    <name type="scientific">Hortaea werneckii</name>
    <name type="common">Black yeast</name>
    <name type="synonym">Cladosporium werneckii</name>
    <dbReference type="NCBI Taxonomy" id="91943"/>
    <lineage>
        <taxon>Eukaryota</taxon>
        <taxon>Fungi</taxon>
        <taxon>Dikarya</taxon>
        <taxon>Ascomycota</taxon>
        <taxon>Pezizomycotina</taxon>
        <taxon>Dothideomycetes</taxon>
        <taxon>Dothideomycetidae</taxon>
        <taxon>Mycosphaerellales</taxon>
        <taxon>Teratosphaeriaceae</taxon>
        <taxon>Hortaea</taxon>
    </lineage>
</organism>
<dbReference type="EC" id="2.3.2.27" evidence="4"/>
<dbReference type="PANTHER" id="PTHR46661:SF4">
    <property type="entry name" value="RING-TYPE DOMAIN-CONTAINING PROTEIN"/>
    <property type="match status" value="1"/>
</dbReference>
<keyword evidence="7" id="KW-0472">Membrane</keyword>
<accession>A0A3M7BS62</accession>
<dbReference type="VEuPathDB" id="FungiDB:BTJ68_09688"/>
<keyword evidence="6" id="KW-0833">Ubl conjugation pathway</keyword>
<evidence type="ECO:0000313" key="10">
    <source>
        <dbReference type="Proteomes" id="UP000270230"/>
    </source>
</evidence>
<keyword evidence="5" id="KW-0808">Transferase</keyword>
<evidence type="ECO:0000256" key="5">
    <source>
        <dbReference type="ARBA" id="ARBA00022679"/>
    </source>
</evidence>
<evidence type="ECO:0000256" key="8">
    <source>
        <dbReference type="SAM" id="MobiDB-lite"/>
    </source>
</evidence>
<evidence type="ECO:0000256" key="2">
    <source>
        <dbReference type="ARBA" id="ARBA00004370"/>
    </source>
</evidence>
<evidence type="ECO:0000313" key="9">
    <source>
        <dbReference type="EMBL" id="RMY42675.1"/>
    </source>
</evidence>
<comment type="caution">
    <text evidence="9">The sequence shown here is derived from an EMBL/GenBank/DDBJ whole genome shotgun (WGS) entry which is preliminary data.</text>
</comment>
<dbReference type="GO" id="GO:0016020">
    <property type="term" value="C:membrane"/>
    <property type="evidence" value="ECO:0007669"/>
    <property type="project" value="UniProtKB-SubCell"/>
</dbReference>
<evidence type="ECO:0000256" key="4">
    <source>
        <dbReference type="ARBA" id="ARBA00012483"/>
    </source>
</evidence>
<dbReference type="OrthoDB" id="660555at2759"/>
<name>A0A3M7BS62_HORWE</name>
<dbReference type="PANTHER" id="PTHR46661">
    <property type="entry name" value="E3 UBIQUITIN-PROTEIN LIGASE ZNRF1-LIKE PROTEIN"/>
    <property type="match status" value="1"/>
</dbReference>
<dbReference type="AlphaFoldDB" id="A0A3M7BS62"/>
<reference evidence="9 10" key="1">
    <citation type="journal article" date="2018" name="BMC Genomics">
        <title>Genomic evidence for intraspecific hybridization in a clonal and extremely halotolerant yeast.</title>
        <authorList>
            <person name="Gostincar C."/>
            <person name="Stajich J.E."/>
            <person name="Zupancic J."/>
            <person name="Zalar P."/>
            <person name="Gunde-Cimerman N."/>
        </authorList>
    </citation>
    <scope>NUCLEOTIDE SEQUENCE [LARGE SCALE GENOMIC DNA]</scope>
    <source>
        <strain evidence="9 10">EXF-151</strain>
    </source>
</reference>
<comment type="pathway">
    <text evidence="3">Protein modification; protein ubiquitination.</text>
</comment>
<comment type="catalytic activity">
    <reaction evidence="1">
        <text>S-ubiquitinyl-[E2 ubiquitin-conjugating enzyme]-L-cysteine + [acceptor protein]-L-lysine = [E2 ubiquitin-conjugating enzyme]-L-cysteine + N(6)-ubiquitinyl-[acceptor protein]-L-lysine.</text>
        <dbReference type="EC" id="2.3.2.27"/>
    </reaction>
</comment>
<dbReference type="GO" id="GO:0061630">
    <property type="term" value="F:ubiquitin protein ligase activity"/>
    <property type="evidence" value="ECO:0007669"/>
    <property type="project" value="UniProtKB-EC"/>
</dbReference>
<dbReference type="Proteomes" id="UP000270230">
    <property type="component" value="Unassembled WGS sequence"/>
</dbReference>
<gene>
    <name evidence="9" type="ORF">D0865_11788</name>
</gene>
<evidence type="ECO:0000256" key="1">
    <source>
        <dbReference type="ARBA" id="ARBA00000900"/>
    </source>
</evidence>
<dbReference type="GO" id="GO:0070936">
    <property type="term" value="P:protein K48-linked ubiquitination"/>
    <property type="evidence" value="ECO:0007669"/>
    <property type="project" value="TreeGrafter"/>
</dbReference>
<evidence type="ECO:0000256" key="3">
    <source>
        <dbReference type="ARBA" id="ARBA00004906"/>
    </source>
</evidence>